<gene>
    <name evidence="2" type="ORF">FQA47_002535</name>
</gene>
<protein>
    <submittedName>
        <fullName evidence="2">Uncharacterized protein</fullName>
    </submittedName>
</protein>
<evidence type="ECO:0000256" key="1">
    <source>
        <dbReference type="SAM" id="MobiDB-lite"/>
    </source>
</evidence>
<feature type="compositionally biased region" description="Basic and acidic residues" evidence="1">
    <location>
        <begin position="187"/>
        <end position="196"/>
    </location>
</feature>
<comment type="caution">
    <text evidence="2">The sequence shown here is derived from an EMBL/GenBank/DDBJ whole genome shotgun (WGS) entry which is preliminary data.</text>
</comment>
<evidence type="ECO:0000313" key="2">
    <source>
        <dbReference type="EMBL" id="KAF6726216.1"/>
    </source>
</evidence>
<organism evidence="2 3">
    <name type="scientific">Oryzias melastigma</name>
    <name type="common">Marine medaka</name>
    <dbReference type="NCBI Taxonomy" id="30732"/>
    <lineage>
        <taxon>Eukaryota</taxon>
        <taxon>Metazoa</taxon>
        <taxon>Chordata</taxon>
        <taxon>Craniata</taxon>
        <taxon>Vertebrata</taxon>
        <taxon>Euteleostomi</taxon>
        <taxon>Actinopterygii</taxon>
        <taxon>Neopterygii</taxon>
        <taxon>Teleostei</taxon>
        <taxon>Neoteleostei</taxon>
        <taxon>Acanthomorphata</taxon>
        <taxon>Ovalentaria</taxon>
        <taxon>Atherinomorphae</taxon>
        <taxon>Beloniformes</taxon>
        <taxon>Adrianichthyidae</taxon>
        <taxon>Oryziinae</taxon>
        <taxon>Oryzias</taxon>
    </lineage>
</organism>
<accession>A0A834F9E2</accession>
<sequence length="214" mass="23790">MRLHVGPPLFPAPQHAGKLELRSTPEQRKQALADGALQRQDMKVGMVAALNPRARCRLRLQLCSVSIALQAQLRGPNSRRAAASFRPAETDGERIRRGETTLRSVHRRPYGPCTDDPTVRARRVPTTGGVKGRLLDGCEEEEEMFSASAGDFCELWRSRIMDSGASGDKSLAQMGPRFGRGYQDRFQSPDDKDRTKTAMASSFSGPLKRHFQVR</sequence>
<evidence type="ECO:0000313" key="3">
    <source>
        <dbReference type="Proteomes" id="UP000646548"/>
    </source>
</evidence>
<dbReference type="Proteomes" id="UP000646548">
    <property type="component" value="Unassembled WGS sequence"/>
</dbReference>
<name>A0A834F9E2_ORYME</name>
<reference evidence="2" key="1">
    <citation type="journal article" name="BMC Genomics">
        <title>Long-read sequencing and de novo genome assembly of marine medaka (Oryzias melastigma).</title>
        <authorList>
            <person name="Liang P."/>
            <person name="Saqib H.S.A."/>
            <person name="Ni X."/>
            <person name="Shen Y."/>
        </authorList>
    </citation>
    <scope>NUCLEOTIDE SEQUENCE</scope>
    <source>
        <strain evidence="2">Bigg-433</strain>
    </source>
</reference>
<proteinExistence type="predicted"/>
<feature type="region of interest" description="Disordered" evidence="1">
    <location>
        <begin position="164"/>
        <end position="214"/>
    </location>
</feature>
<dbReference type="EMBL" id="WKFB01000339">
    <property type="protein sequence ID" value="KAF6726216.1"/>
    <property type="molecule type" value="Genomic_DNA"/>
</dbReference>
<dbReference type="AlphaFoldDB" id="A0A834F9E2"/>